<feature type="transmembrane region" description="Helical" evidence="6">
    <location>
        <begin position="61"/>
        <end position="84"/>
    </location>
</feature>
<evidence type="ECO:0000256" key="6">
    <source>
        <dbReference type="SAM" id="Phobius"/>
    </source>
</evidence>
<evidence type="ECO:0000313" key="7">
    <source>
        <dbReference type="EMBL" id="CAB4775615.1"/>
    </source>
</evidence>
<keyword evidence="3 6" id="KW-0812">Transmembrane</keyword>
<gene>
    <name evidence="7" type="ORF">UFOPK2894_00844</name>
</gene>
<feature type="transmembrane region" description="Helical" evidence="6">
    <location>
        <begin position="153"/>
        <end position="172"/>
    </location>
</feature>
<feature type="transmembrane region" description="Helical" evidence="6">
    <location>
        <begin position="330"/>
        <end position="348"/>
    </location>
</feature>
<keyword evidence="4 6" id="KW-1133">Transmembrane helix</keyword>
<keyword evidence="2" id="KW-1003">Cell membrane</keyword>
<dbReference type="AlphaFoldDB" id="A0A6J6VX23"/>
<feature type="transmembrane region" description="Helical" evidence="6">
    <location>
        <begin position="200"/>
        <end position="218"/>
    </location>
</feature>
<keyword evidence="5 6" id="KW-0472">Membrane</keyword>
<feature type="transmembrane region" description="Helical" evidence="6">
    <location>
        <begin position="282"/>
        <end position="310"/>
    </location>
</feature>
<dbReference type="Pfam" id="PF02653">
    <property type="entry name" value="BPD_transp_2"/>
    <property type="match status" value="1"/>
</dbReference>
<comment type="subcellular location">
    <subcellularLocation>
        <location evidence="1">Cell membrane</location>
        <topology evidence="1">Multi-pass membrane protein</topology>
    </subcellularLocation>
</comment>
<evidence type="ECO:0000256" key="4">
    <source>
        <dbReference type="ARBA" id="ARBA00022989"/>
    </source>
</evidence>
<sequence>MFKVKLRIALRANKSWWLSPVLIAIAIIFTFIISSAMIRWAGANPFAAFKYLLGSPLQSKFGITEAILSATPLVLTGGAVALAFRAGYWNIGAEGQLLAGAICATFVGLHADGIPHWLGIILMVIAGALGGMLWAFVPALLRSRLGIDEVVTTLLLNPVALLVVTGLLNGPWRNPETKFPETQVLSENVFFPRVYPGSRIHLGLIIGIVALAICWWVVGRTAGGLKMRAVGLAPGAARIAGLKVERTLFTTALASGAIAGIAGAGEVAGVAHQLTDGISPGFGYTGVVVATLAALSFPAVLLISFVLGIINVGSFSASRALSIPSTIGEVVQAVLLTTVVSALVFMKYRIVLDKGKHRD</sequence>
<evidence type="ECO:0000256" key="5">
    <source>
        <dbReference type="ARBA" id="ARBA00023136"/>
    </source>
</evidence>
<feature type="transmembrane region" description="Helical" evidence="6">
    <location>
        <begin position="21"/>
        <end position="41"/>
    </location>
</feature>
<evidence type="ECO:0000256" key="1">
    <source>
        <dbReference type="ARBA" id="ARBA00004651"/>
    </source>
</evidence>
<reference evidence="7" key="1">
    <citation type="submission" date="2020-05" db="EMBL/GenBank/DDBJ databases">
        <authorList>
            <person name="Chiriac C."/>
            <person name="Salcher M."/>
            <person name="Ghai R."/>
            <person name="Kavagutti S V."/>
        </authorList>
    </citation>
    <scope>NUCLEOTIDE SEQUENCE</scope>
</reference>
<dbReference type="PANTHER" id="PTHR47089:SF1">
    <property type="entry name" value="GUANOSINE ABC TRANSPORTER PERMEASE PROTEIN NUPP"/>
    <property type="match status" value="1"/>
</dbReference>
<organism evidence="7">
    <name type="scientific">freshwater metagenome</name>
    <dbReference type="NCBI Taxonomy" id="449393"/>
    <lineage>
        <taxon>unclassified sequences</taxon>
        <taxon>metagenomes</taxon>
        <taxon>ecological metagenomes</taxon>
    </lineage>
</organism>
<proteinExistence type="predicted"/>
<dbReference type="PANTHER" id="PTHR47089">
    <property type="entry name" value="ABC TRANSPORTER, PERMEASE PROTEIN"/>
    <property type="match status" value="1"/>
</dbReference>
<feature type="transmembrane region" description="Helical" evidence="6">
    <location>
        <begin position="117"/>
        <end position="141"/>
    </location>
</feature>
<evidence type="ECO:0000256" key="2">
    <source>
        <dbReference type="ARBA" id="ARBA00022475"/>
    </source>
</evidence>
<dbReference type="InterPro" id="IPR001851">
    <property type="entry name" value="ABC_transp_permease"/>
</dbReference>
<name>A0A6J6VX23_9ZZZZ</name>
<evidence type="ECO:0000256" key="3">
    <source>
        <dbReference type="ARBA" id="ARBA00022692"/>
    </source>
</evidence>
<accession>A0A6J6VX23</accession>
<dbReference type="EMBL" id="CAEZZQ010000045">
    <property type="protein sequence ID" value="CAB4775615.1"/>
    <property type="molecule type" value="Genomic_DNA"/>
</dbReference>
<dbReference type="CDD" id="cd06580">
    <property type="entry name" value="TM_PBP1_transp_TpRbsC_like"/>
    <property type="match status" value="1"/>
</dbReference>
<protein>
    <submittedName>
        <fullName evidence="7">Unannotated protein</fullName>
    </submittedName>
</protein>
<dbReference type="GO" id="GO:0005886">
    <property type="term" value="C:plasma membrane"/>
    <property type="evidence" value="ECO:0007669"/>
    <property type="project" value="UniProtKB-SubCell"/>
</dbReference>
<feature type="transmembrane region" description="Helical" evidence="6">
    <location>
        <begin position="91"/>
        <end position="111"/>
    </location>
</feature>
<dbReference type="GO" id="GO:0022857">
    <property type="term" value="F:transmembrane transporter activity"/>
    <property type="evidence" value="ECO:0007669"/>
    <property type="project" value="InterPro"/>
</dbReference>